<gene>
    <name evidence="2" type="ORF">GCM10009838_79490</name>
</gene>
<comment type="caution">
    <text evidence="2">The sequence shown here is derived from an EMBL/GenBank/DDBJ whole genome shotgun (WGS) entry which is preliminary data.</text>
</comment>
<reference evidence="2 3" key="1">
    <citation type="journal article" date="2019" name="Int. J. Syst. Evol. Microbiol.">
        <title>The Global Catalogue of Microorganisms (GCM) 10K type strain sequencing project: providing services to taxonomists for standard genome sequencing and annotation.</title>
        <authorList>
            <consortium name="The Broad Institute Genomics Platform"/>
            <consortium name="The Broad Institute Genome Sequencing Center for Infectious Disease"/>
            <person name="Wu L."/>
            <person name="Ma J."/>
        </authorList>
    </citation>
    <scope>NUCLEOTIDE SEQUENCE [LARGE SCALE GENOMIC DNA]</scope>
    <source>
        <strain evidence="2 3">JCM 16013</strain>
    </source>
</reference>
<organism evidence="2 3">
    <name type="scientific">Catenulispora subtropica</name>
    <dbReference type="NCBI Taxonomy" id="450798"/>
    <lineage>
        <taxon>Bacteria</taxon>
        <taxon>Bacillati</taxon>
        <taxon>Actinomycetota</taxon>
        <taxon>Actinomycetes</taxon>
        <taxon>Catenulisporales</taxon>
        <taxon>Catenulisporaceae</taxon>
        <taxon>Catenulispora</taxon>
    </lineage>
</organism>
<evidence type="ECO:0000313" key="3">
    <source>
        <dbReference type="Proteomes" id="UP001499854"/>
    </source>
</evidence>
<feature type="compositionally biased region" description="Gly residues" evidence="1">
    <location>
        <begin position="157"/>
        <end position="172"/>
    </location>
</feature>
<dbReference type="InterPro" id="IPR025447">
    <property type="entry name" value="DUF4192"/>
</dbReference>
<feature type="compositionally biased region" description="Polar residues" evidence="1">
    <location>
        <begin position="503"/>
        <end position="518"/>
    </location>
</feature>
<dbReference type="EMBL" id="BAAAQM010000072">
    <property type="protein sequence ID" value="GAA2001729.1"/>
    <property type="molecule type" value="Genomic_DNA"/>
</dbReference>
<dbReference type="Pfam" id="PF13830">
    <property type="entry name" value="DUF4192"/>
    <property type="match status" value="2"/>
</dbReference>
<feature type="compositionally biased region" description="Pro residues" evidence="1">
    <location>
        <begin position="24"/>
        <end position="44"/>
    </location>
</feature>
<feature type="compositionally biased region" description="Basic and acidic residues" evidence="1">
    <location>
        <begin position="93"/>
        <end position="115"/>
    </location>
</feature>
<feature type="region of interest" description="Disordered" evidence="1">
    <location>
        <begin position="449"/>
        <end position="681"/>
    </location>
</feature>
<feature type="compositionally biased region" description="Low complexity" evidence="1">
    <location>
        <begin position="555"/>
        <end position="573"/>
    </location>
</feature>
<keyword evidence="3" id="KW-1185">Reference proteome</keyword>
<feature type="compositionally biased region" description="Low complexity" evidence="1">
    <location>
        <begin position="449"/>
        <end position="462"/>
    </location>
</feature>
<proteinExistence type="predicted"/>
<feature type="compositionally biased region" description="Low complexity" evidence="1">
    <location>
        <begin position="129"/>
        <end position="154"/>
    </location>
</feature>
<accession>A0ABN2T9D7</accession>
<feature type="region of interest" description="Disordered" evidence="1">
    <location>
        <begin position="860"/>
        <end position="894"/>
    </location>
</feature>
<feature type="compositionally biased region" description="Low complexity" evidence="1">
    <location>
        <begin position="656"/>
        <end position="667"/>
    </location>
</feature>
<evidence type="ECO:0000313" key="2">
    <source>
        <dbReference type="EMBL" id="GAA2001729.1"/>
    </source>
</evidence>
<feature type="region of interest" description="Disordered" evidence="1">
    <location>
        <begin position="400"/>
        <end position="430"/>
    </location>
</feature>
<dbReference type="RefSeq" id="WP_344662381.1">
    <property type="nucleotide sequence ID" value="NZ_BAAAQM010000072.1"/>
</dbReference>
<feature type="compositionally biased region" description="Low complexity" evidence="1">
    <location>
        <begin position="62"/>
        <end position="92"/>
    </location>
</feature>
<evidence type="ECO:0000256" key="1">
    <source>
        <dbReference type="SAM" id="MobiDB-lite"/>
    </source>
</evidence>
<feature type="region of interest" description="Disordered" evidence="1">
    <location>
        <begin position="1"/>
        <end position="178"/>
    </location>
</feature>
<feature type="compositionally biased region" description="Low complexity" evidence="1">
    <location>
        <begin position="470"/>
        <end position="490"/>
    </location>
</feature>
<sequence length="894" mass="90657">MDHDLTTAPEPGAPTAGHPETVSPHPPGPPAPSPAGPPPPPAGDPGPVMSEDAGRGPAPHLGGSSSSGETDSGCASIPAPASGSGSADSGGSDTDRVGTDRVDSDRVDSDRDSRLGTDPGATGLDSRVAPAPDSDAGPTPASAPASAPLTAPDPGGTPSGGVDAGGLDGGSAGATPGTVRLASPGSVVASIPLLFGFHPDNSLVILGIGRSAGGGRYIRHGVRIDLDQVRGQERTAALELAARLRDHEAEIAILVAFGPRGATGAKARPDHCRKLMAAFRAQIEAAPTEERVTVVDALYTCNGRWWSYMCRNPRCCPTAGTVVPAEAPPGLTTALTTRGHTVYPSREALDATLAPYPPDVLARTAAAAEHLDPTWYDTDAGLADARRLMDTLLLRCGEAGPHPAPAPATHRSTVDRATADRGTPARVTAARTTPRRLTTTATISAAAFAPAARARTAAAESPRSARRRITATATVPAAADCDTSTADSPAVSRAPHGVADTVPVTTENGLSHADSATTRRSRTGAESPRAGRRISATTAVRSESSDPAARTTSLRSGASSAERGSSASTTTREPNTAAGSPRSARRDAAITSTGPVDIASSTSAVPSSRRTNRVPALGAPADPSAPGTSRVRIAAAEPSRSARRGATVTVSVDTGATSEAPAPSASTDGFAPAPAPATTRARARIAAAEPSRSAGRGAAATVSVDTAAAIPAARSGRRANRIPALGAPVEDFAPDADAPPISDAEAAQLLIALLNWRVRDYLACAAATEDSAGRLLRLCTELARRAPHPELRLAPYALAAWAAWAIGRPSVAQCAVDRALAIDPEYKFASLIRAGLHHAIDGEGVRESAANTRRDLFGEVPVDADVADPESAPVPVPSQRSTESVPVDTDLEVP</sequence>
<feature type="compositionally biased region" description="Polar residues" evidence="1">
    <location>
        <begin position="590"/>
        <end position="609"/>
    </location>
</feature>
<dbReference type="Proteomes" id="UP001499854">
    <property type="component" value="Unassembled WGS sequence"/>
</dbReference>
<name>A0ABN2T9D7_9ACTN</name>
<evidence type="ECO:0008006" key="4">
    <source>
        <dbReference type="Google" id="ProtNLM"/>
    </source>
</evidence>
<protein>
    <recommendedName>
        <fullName evidence="4">DUF4192 domain-containing protein</fullName>
    </recommendedName>
</protein>